<gene>
    <name evidence="1" type="ORF">D8857_06695</name>
</gene>
<protein>
    <submittedName>
        <fullName evidence="1">Uncharacterized protein</fullName>
    </submittedName>
</protein>
<reference evidence="1 2" key="1">
    <citation type="submission" date="2018-11" db="EMBL/GenBank/DDBJ databases">
        <title>Species Designations Belie Phenotypic and Genotypic Heterogeneity in Oral Streptococci.</title>
        <authorList>
            <person name="Velsko I."/>
        </authorList>
    </citation>
    <scope>NUCLEOTIDE SEQUENCE [LARGE SCALE GENOMIC DNA]</scope>
    <source>
        <strain evidence="1 2">BCC11</strain>
    </source>
</reference>
<name>A0A428C105_STROR</name>
<comment type="caution">
    <text evidence="1">The sequence shown here is derived from an EMBL/GenBank/DDBJ whole genome shotgun (WGS) entry which is preliminary data.</text>
</comment>
<organism evidence="1 2">
    <name type="scientific">Streptococcus oralis</name>
    <dbReference type="NCBI Taxonomy" id="1303"/>
    <lineage>
        <taxon>Bacteria</taxon>
        <taxon>Bacillati</taxon>
        <taxon>Bacillota</taxon>
        <taxon>Bacilli</taxon>
        <taxon>Lactobacillales</taxon>
        <taxon>Streptococcaceae</taxon>
        <taxon>Streptococcus</taxon>
    </lineage>
</organism>
<evidence type="ECO:0000313" key="1">
    <source>
        <dbReference type="EMBL" id="RSI71763.1"/>
    </source>
</evidence>
<sequence>MTDLGLFLTDKCLMWEWLIRRSFEWFTDIKIGEMIHFYSLLSLYTMSAFKPYVVKV</sequence>
<dbReference type="AlphaFoldDB" id="A0A428C105"/>
<evidence type="ECO:0000313" key="2">
    <source>
        <dbReference type="Proteomes" id="UP000269984"/>
    </source>
</evidence>
<dbReference type="EMBL" id="RJNP01000009">
    <property type="protein sequence ID" value="RSI71763.1"/>
    <property type="molecule type" value="Genomic_DNA"/>
</dbReference>
<accession>A0A428C105</accession>
<proteinExistence type="predicted"/>
<dbReference type="Proteomes" id="UP000269984">
    <property type="component" value="Unassembled WGS sequence"/>
</dbReference>